<dbReference type="AlphaFoldDB" id="A0A8T0HFN2"/>
<keyword evidence="2" id="KW-1185">Reference proteome</keyword>
<evidence type="ECO:0000313" key="1">
    <source>
        <dbReference type="EMBL" id="KAG0569288.1"/>
    </source>
</evidence>
<accession>A0A8T0HFN2</accession>
<evidence type="ECO:0000313" key="2">
    <source>
        <dbReference type="Proteomes" id="UP000822688"/>
    </source>
</evidence>
<gene>
    <name evidence="1" type="ORF">KC19_6G080300</name>
</gene>
<sequence>MGNLKSSQNFTMKEYFQEYRMHGLVPLGGDGPALDLCSPANNPVARVPCLTTIYNGLTTLHLLDECPSPRELVKIEKQQSVAWRYMMQVSLYTMMNLYNNSVRPVFKLVAPWTIHNFERFIVVVPSRDHIRMPLQHDAFGNLVGSVGKLLGTIWSWTLSYDGFYILFRGARLIICADLCMPFPRRDAEEMRVKCSSA</sequence>
<dbReference type="EMBL" id="CM026427">
    <property type="protein sequence ID" value="KAG0569288.1"/>
    <property type="molecule type" value="Genomic_DNA"/>
</dbReference>
<proteinExistence type="predicted"/>
<organism evidence="1 2">
    <name type="scientific">Ceratodon purpureus</name>
    <name type="common">Fire moss</name>
    <name type="synonym">Dicranum purpureum</name>
    <dbReference type="NCBI Taxonomy" id="3225"/>
    <lineage>
        <taxon>Eukaryota</taxon>
        <taxon>Viridiplantae</taxon>
        <taxon>Streptophyta</taxon>
        <taxon>Embryophyta</taxon>
        <taxon>Bryophyta</taxon>
        <taxon>Bryophytina</taxon>
        <taxon>Bryopsida</taxon>
        <taxon>Dicranidae</taxon>
        <taxon>Pseudoditrichales</taxon>
        <taxon>Ditrichaceae</taxon>
        <taxon>Ceratodon</taxon>
    </lineage>
</organism>
<comment type="caution">
    <text evidence="1">The sequence shown here is derived from an EMBL/GenBank/DDBJ whole genome shotgun (WGS) entry which is preliminary data.</text>
</comment>
<protein>
    <submittedName>
        <fullName evidence="1">Uncharacterized protein</fullName>
    </submittedName>
</protein>
<reference evidence="1 2" key="1">
    <citation type="submission" date="2020-06" db="EMBL/GenBank/DDBJ databases">
        <title>WGS assembly of Ceratodon purpureus strain R40.</title>
        <authorList>
            <person name="Carey S.B."/>
            <person name="Jenkins J."/>
            <person name="Shu S."/>
            <person name="Lovell J.T."/>
            <person name="Sreedasyam A."/>
            <person name="Maumus F."/>
            <person name="Tiley G.P."/>
            <person name="Fernandez-Pozo N."/>
            <person name="Barry K."/>
            <person name="Chen C."/>
            <person name="Wang M."/>
            <person name="Lipzen A."/>
            <person name="Daum C."/>
            <person name="Saski C.A."/>
            <person name="Payton A.C."/>
            <person name="Mcbreen J.C."/>
            <person name="Conrad R.E."/>
            <person name="Kollar L.M."/>
            <person name="Olsson S."/>
            <person name="Huttunen S."/>
            <person name="Landis J.B."/>
            <person name="Wickett N.J."/>
            <person name="Johnson M.G."/>
            <person name="Rensing S.A."/>
            <person name="Grimwood J."/>
            <person name="Schmutz J."/>
            <person name="Mcdaniel S.F."/>
        </authorList>
    </citation>
    <scope>NUCLEOTIDE SEQUENCE [LARGE SCALE GENOMIC DNA]</scope>
    <source>
        <strain evidence="1 2">R40</strain>
    </source>
</reference>
<dbReference type="Proteomes" id="UP000822688">
    <property type="component" value="Chromosome 6"/>
</dbReference>
<name>A0A8T0HFN2_CERPU</name>